<name>A0A1G2K663_9BACT</name>
<dbReference type="InterPro" id="IPR006311">
    <property type="entry name" value="TAT_signal"/>
</dbReference>
<dbReference type="AlphaFoldDB" id="A0A1G2K663"/>
<evidence type="ECO:0000313" key="3">
    <source>
        <dbReference type="Proteomes" id="UP000177152"/>
    </source>
</evidence>
<dbReference type="Pfam" id="PF13200">
    <property type="entry name" value="DUF4015"/>
    <property type="match status" value="1"/>
</dbReference>
<accession>A0A1G2K663</accession>
<comment type="caution">
    <text evidence="2">The sequence shown here is derived from an EMBL/GenBank/DDBJ whole genome shotgun (WGS) entry which is preliminary data.</text>
</comment>
<dbReference type="Gene3D" id="3.20.20.80">
    <property type="entry name" value="Glycosidases"/>
    <property type="match status" value="1"/>
</dbReference>
<evidence type="ECO:0000313" key="2">
    <source>
        <dbReference type="EMBL" id="OGZ94916.1"/>
    </source>
</evidence>
<dbReference type="PROSITE" id="PS51318">
    <property type="entry name" value="TAT"/>
    <property type="match status" value="1"/>
</dbReference>
<proteinExistence type="predicted"/>
<organism evidence="2 3">
    <name type="scientific">Candidatus Sungbacteria bacterium RIFCSPHIGHO2_01_FULL_47_32</name>
    <dbReference type="NCBI Taxonomy" id="1802264"/>
    <lineage>
        <taxon>Bacteria</taxon>
        <taxon>Candidatus Sungiibacteriota</taxon>
    </lineage>
</organism>
<evidence type="ECO:0000259" key="1">
    <source>
        <dbReference type="Pfam" id="PF13200"/>
    </source>
</evidence>
<reference evidence="2 3" key="1">
    <citation type="journal article" date="2016" name="Nat. Commun.">
        <title>Thousands of microbial genomes shed light on interconnected biogeochemical processes in an aquifer system.</title>
        <authorList>
            <person name="Anantharaman K."/>
            <person name="Brown C.T."/>
            <person name="Hug L.A."/>
            <person name="Sharon I."/>
            <person name="Castelle C.J."/>
            <person name="Probst A.J."/>
            <person name="Thomas B.C."/>
            <person name="Singh A."/>
            <person name="Wilkins M.J."/>
            <person name="Karaoz U."/>
            <person name="Brodie E.L."/>
            <person name="Williams K.H."/>
            <person name="Hubbard S.S."/>
            <person name="Banfield J.F."/>
        </authorList>
    </citation>
    <scope>NUCLEOTIDE SEQUENCE [LARGE SCALE GENOMIC DNA]</scope>
</reference>
<dbReference type="InterPro" id="IPR017853">
    <property type="entry name" value="GH"/>
</dbReference>
<protein>
    <recommendedName>
        <fullName evidence="1">DUF4015 domain-containing protein</fullName>
    </recommendedName>
</protein>
<dbReference type="SUPFAM" id="SSF51445">
    <property type="entry name" value="(Trans)glycosidases"/>
    <property type="match status" value="1"/>
</dbReference>
<gene>
    <name evidence="2" type="ORF">A2633_03175</name>
</gene>
<dbReference type="EMBL" id="MHQC01000021">
    <property type="protein sequence ID" value="OGZ94916.1"/>
    <property type="molecule type" value="Genomic_DNA"/>
</dbReference>
<dbReference type="Proteomes" id="UP000177152">
    <property type="component" value="Unassembled WGS sequence"/>
</dbReference>
<feature type="domain" description="DUF4015" evidence="1">
    <location>
        <begin position="99"/>
        <end position="370"/>
    </location>
</feature>
<dbReference type="InterPro" id="IPR025275">
    <property type="entry name" value="DUF4015"/>
</dbReference>
<sequence>MLSRRNFLGALAFGGASFIRPSLLRSEDGLGILANAPKPIPIPYVLKAISDDRRGLYMTAAVASSKNHQKRDAILRLLETTELNTIVIDVLEDTPMFYPETKVVVEALKKKGVWCIARLVTCLNNDAARKYPGSVITRNGTPWSCGGSKGLDPGSRDLWNYMVDKSKEAIQFGFDELQYDYIRFQSDCRAREAYYPYSHGRSRRDVMREFFEYLTTNVRASSPSTPLAVDVFGEAVLQGAGEIMKKEVGQFYGDIVDYFDIICPMVYPSHYAPGSFGVPVPNAEPYKVIHGGLEFFADYLRTHAVRARVRPWLQYFSVCNYAMTALKDGTAVCKPGGFVDYNEHMIFEERRAIKDLTITGFMYWNARNIYNQGGIRPKQTS</sequence>